<dbReference type="OrthoDB" id="2789670at2759"/>
<evidence type="ECO:0000256" key="5">
    <source>
        <dbReference type="ARBA" id="ARBA00010617"/>
    </source>
</evidence>
<evidence type="ECO:0000256" key="2">
    <source>
        <dbReference type="ARBA" id="ARBA00003690"/>
    </source>
</evidence>
<evidence type="ECO:0000256" key="6">
    <source>
        <dbReference type="ARBA" id="ARBA00022617"/>
    </source>
</evidence>
<keyword evidence="11 14" id="KW-0408">Iron</keyword>
<dbReference type="PANTHER" id="PTHR24292:SF84">
    <property type="entry name" value="CYTOCHROME P450 28A5-RELATED"/>
    <property type="match status" value="1"/>
</dbReference>
<comment type="cofactor">
    <cofactor evidence="1 14">
        <name>heme</name>
        <dbReference type="ChEBI" id="CHEBI:30413"/>
    </cofactor>
</comment>
<dbReference type="GO" id="GO:0005506">
    <property type="term" value="F:iron ion binding"/>
    <property type="evidence" value="ECO:0007669"/>
    <property type="project" value="InterPro"/>
</dbReference>
<reference evidence="16 17" key="1">
    <citation type="submission" date="2015-12" db="EMBL/GenBank/DDBJ databases">
        <title>The genome of Folsomia candida.</title>
        <authorList>
            <person name="Faddeeva A."/>
            <person name="Derks M.F."/>
            <person name="Anvar Y."/>
            <person name="Smit S."/>
            <person name="Van Straalen N."/>
            <person name="Roelofs D."/>
        </authorList>
    </citation>
    <scope>NUCLEOTIDE SEQUENCE [LARGE SCALE GENOMIC DNA]</scope>
    <source>
        <strain evidence="16 17">VU population</strain>
        <tissue evidence="16">Whole body</tissue>
    </source>
</reference>
<evidence type="ECO:0000256" key="3">
    <source>
        <dbReference type="ARBA" id="ARBA00004174"/>
    </source>
</evidence>
<comment type="caution">
    <text evidence="16">The sequence shown here is derived from an EMBL/GenBank/DDBJ whole genome shotgun (WGS) entry which is preliminary data.</text>
</comment>
<dbReference type="GO" id="GO:0005789">
    <property type="term" value="C:endoplasmic reticulum membrane"/>
    <property type="evidence" value="ECO:0007669"/>
    <property type="project" value="UniProtKB-SubCell"/>
</dbReference>
<dbReference type="STRING" id="158441.A0A226E8M4"/>
<dbReference type="PANTHER" id="PTHR24292">
    <property type="entry name" value="CYTOCHROME P450"/>
    <property type="match status" value="1"/>
</dbReference>
<dbReference type="PROSITE" id="PS00086">
    <property type="entry name" value="CYTOCHROME_P450"/>
    <property type="match status" value="1"/>
</dbReference>
<accession>A0A226E8M4</accession>
<evidence type="ECO:0000256" key="7">
    <source>
        <dbReference type="ARBA" id="ARBA00022723"/>
    </source>
</evidence>
<dbReference type="Gene3D" id="1.10.630.10">
    <property type="entry name" value="Cytochrome P450"/>
    <property type="match status" value="1"/>
</dbReference>
<keyword evidence="7 14" id="KW-0479">Metal-binding</keyword>
<dbReference type="InterPro" id="IPR017972">
    <property type="entry name" value="Cyt_P450_CS"/>
</dbReference>
<dbReference type="Pfam" id="PF00067">
    <property type="entry name" value="p450"/>
    <property type="match status" value="1"/>
</dbReference>
<keyword evidence="17" id="KW-1185">Reference proteome</keyword>
<feature type="binding site" description="axial binding residue" evidence="14">
    <location>
        <position position="411"/>
    </location>
    <ligand>
        <name>heme</name>
        <dbReference type="ChEBI" id="CHEBI:30413"/>
    </ligand>
    <ligandPart>
        <name>Fe</name>
        <dbReference type="ChEBI" id="CHEBI:18248"/>
    </ligandPart>
</feature>
<evidence type="ECO:0000256" key="1">
    <source>
        <dbReference type="ARBA" id="ARBA00001971"/>
    </source>
</evidence>
<dbReference type="GO" id="GO:0020037">
    <property type="term" value="F:heme binding"/>
    <property type="evidence" value="ECO:0007669"/>
    <property type="project" value="InterPro"/>
</dbReference>
<evidence type="ECO:0000256" key="10">
    <source>
        <dbReference type="ARBA" id="ARBA00023002"/>
    </source>
</evidence>
<evidence type="ECO:0000313" key="16">
    <source>
        <dbReference type="EMBL" id="OXA53905.1"/>
    </source>
</evidence>
<dbReference type="EMBL" id="LNIX01000005">
    <property type="protein sequence ID" value="OXA53905.1"/>
    <property type="molecule type" value="Genomic_DNA"/>
</dbReference>
<comment type="function">
    <text evidence="2">May be involved in the metabolism of insect hormones and in the breakdown of synthetic insecticides.</text>
</comment>
<evidence type="ECO:0000256" key="8">
    <source>
        <dbReference type="ARBA" id="ARBA00022824"/>
    </source>
</evidence>
<dbReference type="PRINTS" id="PR00385">
    <property type="entry name" value="P450"/>
</dbReference>
<evidence type="ECO:0000256" key="15">
    <source>
        <dbReference type="RuleBase" id="RU000461"/>
    </source>
</evidence>
<evidence type="ECO:0000256" key="14">
    <source>
        <dbReference type="PIRSR" id="PIRSR602401-1"/>
    </source>
</evidence>
<dbReference type="AlphaFoldDB" id="A0A226E8M4"/>
<comment type="similarity">
    <text evidence="5 15">Belongs to the cytochrome P450 family.</text>
</comment>
<dbReference type="SUPFAM" id="SSF48264">
    <property type="entry name" value="Cytochrome P450"/>
    <property type="match status" value="1"/>
</dbReference>
<keyword evidence="6 14" id="KW-0349">Heme</keyword>
<proteinExistence type="inferred from homology"/>
<dbReference type="InterPro" id="IPR002401">
    <property type="entry name" value="Cyt_P450_E_grp-I"/>
</dbReference>
<gene>
    <name evidence="16" type="ORF">Fcan01_10406</name>
</gene>
<name>A0A226E8M4_FOLCA</name>
<evidence type="ECO:0000256" key="12">
    <source>
        <dbReference type="ARBA" id="ARBA00023033"/>
    </source>
</evidence>
<dbReference type="GO" id="GO:0016705">
    <property type="term" value="F:oxidoreductase activity, acting on paired donors, with incorporation or reduction of molecular oxygen"/>
    <property type="evidence" value="ECO:0007669"/>
    <property type="project" value="InterPro"/>
</dbReference>
<keyword evidence="13" id="KW-0472">Membrane</keyword>
<keyword evidence="12 15" id="KW-0503">Monooxygenase</keyword>
<dbReference type="PRINTS" id="PR00463">
    <property type="entry name" value="EP450I"/>
</dbReference>
<evidence type="ECO:0000313" key="17">
    <source>
        <dbReference type="Proteomes" id="UP000198287"/>
    </source>
</evidence>
<evidence type="ECO:0000256" key="11">
    <source>
        <dbReference type="ARBA" id="ARBA00023004"/>
    </source>
</evidence>
<evidence type="ECO:0000256" key="4">
    <source>
        <dbReference type="ARBA" id="ARBA00004406"/>
    </source>
</evidence>
<protein>
    <submittedName>
        <fullName evidence="16">Cytochrome P450 9e2</fullName>
    </submittedName>
</protein>
<dbReference type="InterPro" id="IPR001128">
    <property type="entry name" value="Cyt_P450"/>
</dbReference>
<keyword evidence="9" id="KW-0492">Microsome</keyword>
<keyword evidence="8" id="KW-0256">Endoplasmic reticulum</keyword>
<evidence type="ECO:0000256" key="9">
    <source>
        <dbReference type="ARBA" id="ARBA00022848"/>
    </source>
</evidence>
<evidence type="ECO:0000256" key="13">
    <source>
        <dbReference type="ARBA" id="ARBA00023136"/>
    </source>
</evidence>
<dbReference type="InterPro" id="IPR050476">
    <property type="entry name" value="Insect_CytP450_Detox"/>
</dbReference>
<dbReference type="InterPro" id="IPR036396">
    <property type="entry name" value="Cyt_P450_sf"/>
</dbReference>
<keyword evidence="10 15" id="KW-0560">Oxidoreductase</keyword>
<dbReference type="GO" id="GO:0004497">
    <property type="term" value="F:monooxygenase activity"/>
    <property type="evidence" value="ECO:0007669"/>
    <property type="project" value="UniProtKB-KW"/>
</dbReference>
<comment type="subcellular location">
    <subcellularLocation>
        <location evidence="4">Endoplasmic reticulum membrane</location>
        <topology evidence="4">Peripheral membrane protein</topology>
    </subcellularLocation>
    <subcellularLocation>
        <location evidence="3">Microsome membrane</location>
        <topology evidence="3">Peripheral membrane protein</topology>
    </subcellularLocation>
</comment>
<sequence length="457" mass="52740">MSLREKITTLISNYVLFHIVALYFYLIRNPNTQEYFESNGILYLGDVSIDYAKDFINGISSTRYWMKVYLQSSKTGESRLRRDASKFDRPHTLLSLKGDYIVSKSLVWMQGEDWKKTRTKFVSAFTPSKIKHNFDQNCRAKVYARCGGIRHIRPLNLETASLQTCGPSRFEQLSAKFVFSFDNFGNWWKPGFIQWFPQIATYFKITIIDKEVTEFYRNVGQIEINNSKEKKEVRDKNDFVGLVHSTWQELYASHVVDRPDKEEWITANLCGMVLPAYKTTQTLISMCAYVLALHQDVQDKLREEVNALFESNGDEFNLAAVSQMTYMDMVINETLRMYSPIGVVGRTCKTKYAVPDTTLVLKAGDVIFIPLYGLHYDEEYYPNPGVFDPERFSGASKNFTFLPFSQGPRNCIGMRMGMLETKIALCHVLRNFKLTPSSDTLIPMKFVNTQFPGMDPE</sequence>
<dbReference type="Proteomes" id="UP000198287">
    <property type="component" value="Unassembled WGS sequence"/>
</dbReference>
<organism evidence="16 17">
    <name type="scientific">Folsomia candida</name>
    <name type="common">Springtail</name>
    <dbReference type="NCBI Taxonomy" id="158441"/>
    <lineage>
        <taxon>Eukaryota</taxon>
        <taxon>Metazoa</taxon>
        <taxon>Ecdysozoa</taxon>
        <taxon>Arthropoda</taxon>
        <taxon>Hexapoda</taxon>
        <taxon>Collembola</taxon>
        <taxon>Entomobryomorpha</taxon>
        <taxon>Isotomoidea</taxon>
        <taxon>Isotomidae</taxon>
        <taxon>Proisotominae</taxon>
        <taxon>Folsomia</taxon>
    </lineage>
</organism>